<feature type="region of interest" description="Disordered" evidence="3">
    <location>
        <begin position="814"/>
        <end position="844"/>
    </location>
</feature>
<dbReference type="GO" id="GO:0003729">
    <property type="term" value="F:mRNA binding"/>
    <property type="evidence" value="ECO:0000318"/>
    <property type="project" value="GO_Central"/>
</dbReference>
<feature type="compositionally biased region" description="Acidic residues" evidence="3">
    <location>
        <begin position="469"/>
        <end position="480"/>
    </location>
</feature>
<evidence type="ECO:0000313" key="6">
    <source>
        <dbReference type="Proteomes" id="UP000001449"/>
    </source>
</evidence>
<keyword evidence="2" id="KW-0694">RNA-binding</keyword>
<dbReference type="Gene3D" id="3.30.1370.10">
    <property type="entry name" value="K Homology domain, type 1"/>
    <property type="match status" value="2"/>
</dbReference>
<evidence type="ECO:0000256" key="2">
    <source>
        <dbReference type="PROSITE-ProRule" id="PRU00117"/>
    </source>
</evidence>
<dbReference type="STRING" id="35128.B8C5G8"/>
<organism evidence="5 6">
    <name type="scientific">Thalassiosira pseudonana</name>
    <name type="common">Marine diatom</name>
    <name type="synonym">Cyclotella nana</name>
    <dbReference type="NCBI Taxonomy" id="35128"/>
    <lineage>
        <taxon>Eukaryota</taxon>
        <taxon>Sar</taxon>
        <taxon>Stramenopiles</taxon>
        <taxon>Ochrophyta</taxon>
        <taxon>Bacillariophyta</taxon>
        <taxon>Coscinodiscophyceae</taxon>
        <taxon>Thalassiosirophycidae</taxon>
        <taxon>Thalassiosirales</taxon>
        <taxon>Thalassiosiraceae</taxon>
        <taxon>Thalassiosira</taxon>
    </lineage>
</organism>
<feature type="region of interest" description="Disordered" evidence="3">
    <location>
        <begin position="1"/>
        <end position="32"/>
    </location>
</feature>
<reference evidence="5 6" key="1">
    <citation type="journal article" date="2004" name="Science">
        <title>The genome of the diatom Thalassiosira pseudonana: ecology, evolution, and metabolism.</title>
        <authorList>
            <person name="Armbrust E.V."/>
            <person name="Berges J.A."/>
            <person name="Bowler C."/>
            <person name="Green B.R."/>
            <person name="Martinez D."/>
            <person name="Putnam N.H."/>
            <person name="Zhou S."/>
            <person name="Allen A.E."/>
            <person name="Apt K.E."/>
            <person name="Bechner M."/>
            <person name="Brzezinski M.A."/>
            <person name="Chaal B.K."/>
            <person name="Chiovitti A."/>
            <person name="Davis A.K."/>
            <person name="Demarest M.S."/>
            <person name="Detter J.C."/>
            <person name="Glavina T."/>
            <person name="Goodstein D."/>
            <person name="Hadi M.Z."/>
            <person name="Hellsten U."/>
            <person name="Hildebrand M."/>
            <person name="Jenkins B.D."/>
            <person name="Jurka J."/>
            <person name="Kapitonov V.V."/>
            <person name="Kroger N."/>
            <person name="Lau W.W."/>
            <person name="Lane T.W."/>
            <person name="Larimer F.W."/>
            <person name="Lippmeier J.C."/>
            <person name="Lucas S."/>
            <person name="Medina M."/>
            <person name="Montsant A."/>
            <person name="Obornik M."/>
            <person name="Parker M.S."/>
            <person name="Palenik B."/>
            <person name="Pazour G.J."/>
            <person name="Richardson P.M."/>
            <person name="Rynearson T.A."/>
            <person name="Saito M.A."/>
            <person name="Schwartz D.C."/>
            <person name="Thamatrakoln K."/>
            <person name="Valentin K."/>
            <person name="Vardi A."/>
            <person name="Wilkerson F.P."/>
            <person name="Rokhsar D.S."/>
        </authorList>
    </citation>
    <scope>NUCLEOTIDE SEQUENCE [LARGE SCALE GENOMIC DNA]</scope>
    <source>
        <strain evidence="5 6">CCMP1335</strain>
    </source>
</reference>
<feature type="region of interest" description="Disordered" evidence="3">
    <location>
        <begin position="724"/>
        <end position="770"/>
    </location>
</feature>
<protein>
    <recommendedName>
        <fullName evidence="4">K Homology domain-containing protein</fullName>
    </recommendedName>
</protein>
<dbReference type="GeneID" id="7443569"/>
<feature type="region of interest" description="Disordered" evidence="3">
    <location>
        <begin position="1265"/>
        <end position="1307"/>
    </location>
</feature>
<feature type="compositionally biased region" description="Low complexity" evidence="3">
    <location>
        <begin position="1279"/>
        <end position="1292"/>
    </location>
</feature>
<feature type="domain" description="K Homology" evidence="4">
    <location>
        <begin position="648"/>
        <end position="719"/>
    </location>
</feature>
<feature type="compositionally biased region" description="Low complexity" evidence="3">
    <location>
        <begin position="736"/>
        <end position="748"/>
    </location>
</feature>
<dbReference type="RefSeq" id="XP_002291007.1">
    <property type="nucleotide sequence ID" value="XM_002290971.1"/>
</dbReference>
<dbReference type="InterPro" id="IPR036612">
    <property type="entry name" value="KH_dom_type_1_sf"/>
</dbReference>
<proteinExistence type="predicted"/>
<evidence type="ECO:0000313" key="5">
    <source>
        <dbReference type="EMBL" id="EED91114.1"/>
    </source>
</evidence>
<feature type="compositionally biased region" description="Basic residues" evidence="3">
    <location>
        <begin position="417"/>
        <end position="428"/>
    </location>
</feature>
<dbReference type="KEGG" id="tps:THAPSDRAFT_6068"/>
<keyword evidence="1" id="KW-0677">Repeat</keyword>
<dbReference type="GO" id="GO:0005634">
    <property type="term" value="C:nucleus"/>
    <property type="evidence" value="ECO:0000318"/>
    <property type="project" value="GO_Central"/>
</dbReference>
<dbReference type="GO" id="GO:0005737">
    <property type="term" value="C:cytoplasm"/>
    <property type="evidence" value="ECO:0000318"/>
    <property type="project" value="GO_Central"/>
</dbReference>
<dbReference type="InterPro" id="IPR004087">
    <property type="entry name" value="KH_dom"/>
</dbReference>
<feature type="compositionally biased region" description="Polar residues" evidence="3">
    <location>
        <begin position="442"/>
        <end position="453"/>
    </location>
</feature>
<accession>B8C5G8</accession>
<evidence type="ECO:0000256" key="3">
    <source>
        <dbReference type="SAM" id="MobiDB-lite"/>
    </source>
</evidence>
<evidence type="ECO:0000256" key="1">
    <source>
        <dbReference type="ARBA" id="ARBA00022737"/>
    </source>
</evidence>
<dbReference type="PROSITE" id="PS50084">
    <property type="entry name" value="KH_TYPE_1"/>
    <property type="match status" value="2"/>
</dbReference>
<name>B8C5G8_THAPS</name>
<feature type="compositionally biased region" description="Acidic residues" evidence="3">
    <location>
        <begin position="19"/>
        <end position="32"/>
    </location>
</feature>
<feature type="region of interest" description="Disordered" evidence="3">
    <location>
        <begin position="414"/>
        <end position="517"/>
    </location>
</feature>
<feature type="compositionally biased region" description="Pro residues" evidence="3">
    <location>
        <begin position="820"/>
        <end position="831"/>
    </location>
</feature>
<dbReference type="PANTHER" id="PTHR10288">
    <property type="entry name" value="KH DOMAIN CONTAINING RNA BINDING PROTEIN"/>
    <property type="match status" value="1"/>
</dbReference>
<feature type="compositionally biased region" description="Polar residues" evidence="3">
    <location>
        <begin position="601"/>
        <end position="614"/>
    </location>
</feature>
<dbReference type="eggNOG" id="ENOG502R8EI">
    <property type="taxonomic scope" value="Eukaryota"/>
</dbReference>
<dbReference type="SUPFAM" id="SSF54791">
    <property type="entry name" value="Eukaryotic type KH-domain (KH-domain type I)"/>
    <property type="match status" value="2"/>
</dbReference>
<reference evidence="5 6" key="2">
    <citation type="journal article" date="2008" name="Nature">
        <title>The Phaeodactylum genome reveals the evolutionary history of diatom genomes.</title>
        <authorList>
            <person name="Bowler C."/>
            <person name="Allen A.E."/>
            <person name="Badger J.H."/>
            <person name="Grimwood J."/>
            <person name="Jabbari K."/>
            <person name="Kuo A."/>
            <person name="Maheswari U."/>
            <person name="Martens C."/>
            <person name="Maumus F."/>
            <person name="Otillar R.P."/>
            <person name="Rayko E."/>
            <person name="Salamov A."/>
            <person name="Vandepoele K."/>
            <person name="Beszteri B."/>
            <person name="Gruber A."/>
            <person name="Heijde M."/>
            <person name="Katinka M."/>
            <person name="Mock T."/>
            <person name="Valentin K."/>
            <person name="Verret F."/>
            <person name="Berges J.A."/>
            <person name="Brownlee C."/>
            <person name="Cadoret J.P."/>
            <person name="Chiovitti A."/>
            <person name="Choi C.J."/>
            <person name="Coesel S."/>
            <person name="De Martino A."/>
            <person name="Detter J.C."/>
            <person name="Durkin C."/>
            <person name="Falciatore A."/>
            <person name="Fournet J."/>
            <person name="Haruta M."/>
            <person name="Huysman M.J."/>
            <person name="Jenkins B.D."/>
            <person name="Jiroutova K."/>
            <person name="Jorgensen R.E."/>
            <person name="Joubert Y."/>
            <person name="Kaplan A."/>
            <person name="Kroger N."/>
            <person name="Kroth P.G."/>
            <person name="La Roche J."/>
            <person name="Lindquist E."/>
            <person name="Lommer M."/>
            <person name="Martin-Jezequel V."/>
            <person name="Lopez P.J."/>
            <person name="Lucas S."/>
            <person name="Mangogna M."/>
            <person name="McGinnis K."/>
            <person name="Medlin L.K."/>
            <person name="Montsant A."/>
            <person name="Oudot-Le Secq M.P."/>
            <person name="Napoli C."/>
            <person name="Obornik M."/>
            <person name="Parker M.S."/>
            <person name="Petit J.L."/>
            <person name="Porcel B.M."/>
            <person name="Poulsen N."/>
            <person name="Robison M."/>
            <person name="Rychlewski L."/>
            <person name="Rynearson T.A."/>
            <person name="Schmutz J."/>
            <person name="Shapiro H."/>
            <person name="Siaut M."/>
            <person name="Stanley M."/>
            <person name="Sussman M.R."/>
            <person name="Taylor A.R."/>
            <person name="Vardi A."/>
            <person name="von Dassow P."/>
            <person name="Vyverman W."/>
            <person name="Willis A."/>
            <person name="Wyrwicz L.S."/>
            <person name="Rokhsar D.S."/>
            <person name="Weissenbach J."/>
            <person name="Armbrust E.V."/>
            <person name="Green B.R."/>
            <person name="Van de Peer Y."/>
            <person name="Grigoriev I.V."/>
        </authorList>
    </citation>
    <scope>NUCLEOTIDE SEQUENCE [LARGE SCALE GENOMIC DNA]</scope>
    <source>
        <strain evidence="5 6">CCMP1335</strain>
    </source>
</reference>
<keyword evidence="6" id="KW-1185">Reference proteome</keyword>
<feature type="region of interest" description="Disordered" evidence="3">
    <location>
        <begin position="586"/>
        <end position="614"/>
    </location>
</feature>
<dbReference type="Proteomes" id="UP000001449">
    <property type="component" value="Chromosome 6"/>
</dbReference>
<dbReference type="Pfam" id="PF00013">
    <property type="entry name" value="KH_1"/>
    <property type="match status" value="2"/>
</dbReference>
<feature type="compositionally biased region" description="Gly residues" evidence="3">
    <location>
        <begin position="1265"/>
        <end position="1278"/>
    </location>
</feature>
<dbReference type="OMA" id="CHEFQAN"/>
<feature type="compositionally biased region" description="Polar residues" evidence="3">
    <location>
        <begin position="1296"/>
        <end position="1307"/>
    </location>
</feature>
<dbReference type="InParanoid" id="B8C5G8"/>
<feature type="region of interest" description="Disordered" evidence="3">
    <location>
        <begin position="322"/>
        <end position="372"/>
    </location>
</feature>
<feature type="compositionally biased region" description="Low complexity" evidence="3">
    <location>
        <begin position="591"/>
        <end position="600"/>
    </location>
</feature>
<dbReference type="InterPro" id="IPR004088">
    <property type="entry name" value="KH_dom_type_1"/>
</dbReference>
<feature type="region of interest" description="Disordered" evidence="3">
    <location>
        <begin position="967"/>
        <end position="992"/>
    </location>
</feature>
<dbReference type="HOGENOM" id="CLU_261051_0_0_1"/>
<dbReference type="EMBL" id="CM000643">
    <property type="protein sequence ID" value="EED91114.1"/>
    <property type="molecule type" value="Genomic_DNA"/>
</dbReference>
<dbReference type="PaxDb" id="35128-Thaps6068"/>
<sequence>MAAASTDASHALVPPTAADIEDNDVDEEDDDDETVVGTCLHCNSPPPPRSARGGGACTFTGGSSPCPASNPSAVVTSVPSHSDGETRVQVSCDDCRSFICDGCHWCHEFQANHEIRVCDRCDAFYCRGCDEMDQCEDCSEVVCNTCSTLMSCKFCGCGLCEDCATACGRCGIVLCARDAKFAVECDTCKMSYCLVCLASGTKDPCVRCGHRPSKRVEQLVHLRLKSIYKAFKQSGASGGSSTGAVPGIISGDGGDAQGDEAVTVTRNGAGRDISTIGGKYSSALRSLTENESLGSSKDNFGTFDQSMANEVAAVLQTASNAMVSEGGDDRRSRGKRVTSHHSSSSSHDHGSGGNNPSGHGRDNLHPSTRPKTYASEGYYHRTQAEIVAAAKAAEAEAEAAAAALLAELDEEMAASSKKGKKKKKKGKKKDPSDDTPGAAVSPDNSGSDGNTATQKKKGASSPQNLPTPQDDESSEDEEMILEQLVGITKSSRSSKKGRNEEETEKSAVIAPQLPEPKIEVPAAPMEETPDYENELAVLLSNDDEEGLEEFLANVRGVPGLSTIRKAAKKALKKMKGDTAFQTVVEPEDVSSKVSSSDVESTANPSASNMPASTQHEPLLRVVSRTQSAVGAVPSKGATSTLTSVPASARAECVMHMAPKIVGWVIGKGGQRIRDMMEESGAKIWIDQESMGTNDARVVYVSGKRSAVDAAVRMVKDLVAKAPVPASAPTAQGVAQASTTTTSTASPTPAKSPPSVPSSLPSSTALEPSKEPPSFAAAIASKYSSPVAVTPPVPTSSVATKTAAAQSWSSPALAASTPVAPMAPPQPTPPPATTISVQPTGSLVEGPGNMMAETVTKELLCAPQFAALLVGRNGIVARNIQTESGATFIVNQSVQPPKIIISGKTEHVKKAELLVRGVLNHQNKQLSSQAVPQQHDGALNNIQPATESKNRHDQNAGDVWRQHHDRTAVPSAQIRYHKPLDDVLPQQPRRLSNNASSSVEGMVCSKAVINITRLFYSGRLNLILLQNYPPGYNFQQQSNLGLFQDSRPANTTPDMMQNEHHLAMPGTSVGLRHQEWAHQQKRYMPPQYPSISSYSNAQINVNEQFLRSNPYPFSTNHPNNVVHTRAPAYPIQPDQHSQIGRSDGVDDFLLARNVSQNADDGWGLNTNRSIAGETWRQSQNTPVASPNQPTFGAQRSLPLESTLPVDNLFQNQLHQQPRGNPSGVTTVRDDSQFVDSMFDSLGGSGSEGDSLLNALNSVSLGGTQQGTWGGGGWGGGESGGNSSSLLHNSRLGGIAFGSTNQNNKRNER</sequence>
<gene>
    <name evidence="5" type="ORF">THAPSDRAFT_6068</name>
</gene>
<dbReference type="CDD" id="cd00105">
    <property type="entry name" value="KH-I"/>
    <property type="match status" value="1"/>
</dbReference>
<dbReference type="SMART" id="SM00322">
    <property type="entry name" value="KH"/>
    <property type="match status" value="2"/>
</dbReference>
<feature type="domain" description="K Homology" evidence="4">
    <location>
        <begin position="852"/>
        <end position="919"/>
    </location>
</feature>
<evidence type="ECO:0000259" key="4">
    <source>
        <dbReference type="SMART" id="SM00322"/>
    </source>
</evidence>